<name>A0A0B6Y0P5_9EUPU</name>
<protein>
    <submittedName>
        <fullName evidence="1">Uncharacterized protein</fullName>
    </submittedName>
</protein>
<feature type="non-terminal residue" evidence="1">
    <location>
        <position position="1"/>
    </location>
</feature>
<feature type="non-terminal residue" evidence="1">
    <location>
        <position position="145"/>
    </location>
</feature>
<reference evidence="1" key="1">
    <citation type="submission" date="2014-12" db="EMBL/GenBank/DDBJ databases">
        <title>Insight into the proteome of Arion vulgaris.</title>
        <authorList>
            <person name="Aradska J."/>
            <person name="Bulat T."/>
            <person name="Smidak R."/>
            <person name="Sarate P."/>
            <person name="Gangsoo J."/>
            <person name="Sialana F."/>
            <person name="Bilban M."/>
            <person name="Lubec G."/>
        </authorList>
    </citation>
    <scope>NUCLEOTIDE SEQUENCE</scope>
    <source>
        <tissue evidence="1">Skin</tissue>
    </source>
</reference>
<sequence length="145" mass="16654">CQEIWRLHSKTWGEMPPPLKNVVTGEHEEMLWSSRHLNMDTSIGLIQAVIFYLIKCFGLWQGKDLKLLKTEHVTFSEDMMGSFVAIDVKMAVGAGKVVKRYDDPGNPRSVYKIIRTYKGYLANEGPFLVRPISSIKDYICYSPWP</sequence>
<gene>
    <name evidence="1" type="primary">ORF9080</name>
</gene>
<dbReference type="AlphaFoldDB" id="A0A0B6Y0P5"/>
<organism evidence="1">
    <name type="scientific">Arion vulgaris</name>
    <dbReference type="NCBI Taxonomy" id="1028688"/>
    <lineage>
        <taxon>Eukaryota</taxon>
        <taxon>Metazoa</taxon>
        <taxon>Spiralia</taxon>
        <taxon>Lophotrochozoa</taxon>
        <taxon>Mollusca</taxon>
        <taxon>Gastropoda</taxon>
        <taxon>Heterobranchia</taxon>
        <taxon>Euthyneura</taxon>
        <taxon>Panpulmonata</taxon>
        <taxon>Eupulmonata</taxon>
        <taxon>Stylommatophora</taxon>
        <taxon>Helicina</taxon>
        <taxon>Arionoidea</taxon>
        <taxon>Arionidae</taxon>
        <taxon>Arion</taxon>
    </lineage>
</organism>
<accession>A0A0B6Y0P5</accession>
<dbReference type="EMBL" id="HACG01002997">
    <property type="protein sequence ID" value="CEK49862.1"/>
    <property type="molecule type" value="Transcribed_RNA"/>
</dbReference>
<proteinExistence type="predicted"/>
<evidence type="ECO:0000313" key="1">
    <source>
        <dbReference type="EMBL" id="CEK49862.1"/>
    </source>
</evidence>